<organism evidence="2 3">
    <name type="scientific">Seriola dumerili</name>
    <name type="common">Greater amberjack</name>
    <name type="synonym">Caranx dumerili</name>
    <dbReference type="NCBI Taxonomy" id="41447"/>
    <lineage>
        <taxon>Eukaryota</taxon>
        <taxon>Metazoa</taxon>
        <taxon>Chordata</taxon>
        <taxon>Craniata</taxon>
        <taxon>Vertebrata</taxon>
        <taxon>Euteleostomi</taxon>
        <taxon>Actinopterygii</taxon>
        <taxon>Neopterygii</taxon>
        <taxon>Teleostei</taxon>
        <taxon>Neoteleostei</taxon>
        <taxon>Acanthomorphata</taxon>
        <taxon>Carangaria</taxon>
        <taxon>Carangiformes</taxon>
        <taxon>Carangidae</taxon>
        <taxon>Seriola</taxon>
    </lineage>
</organism>
<dbReference type="GO" id="GO:0045039">
    <property type="term" value="P:protein insertion into mitochondrial inner membrane"/>
    <property type="evidence" value="ECO:0007669"/>
    <property type="project" value="TreeGrafter"/>
</dbReference>
<reference evidence="2" key="1">
    <citation type="submission" date="2025-08" db="UniProtKB">
        <authorList>
            <consortium name="Ensembl"/>
        </authorList>
    </citation>
    <scope>IDENTIFICATION</scope>
</reference>
<dbReference type="GO" id="GO:0042721">
    <property type="term" value="C:TIM22 mitochondrial import inner membrane insertion complex"/>
    <property type="evidence" value="ECO:0007669"/>
    <property type="project" value="InterPro"/>
</dbReference>
<dbReference type="CTD" id="90580"/>
<dbReference type="PANTHER" id="PTHR21435">
    <property type="entry name" value="MITOCHONDRIAL IMPORT INNER MEMBRANE TRANSLOCASE SUBUNIT TIM29"/>
    <property type="match status" value="1"/>
</dbReference>
<proteinExistence type="predicted"/>
<dbReference type="GeneTree" id="ENSGT00390000018541"/>
<dbReference type="PANTHER" id="PTHR21435:SF1">
    <property type="entry name" value="MITOCHONDRIAL IMPORT INNER MEMBRANE TRANSLOCASE SUBUNIT TIM29"/>
    <property type="match status" value="1"/>
</dbReference>
<feature type="compositionally biased region" description="Basic and acidic residues" evidence="1">
    <location>
        <begin position="235"/>
        <end position="258"/>
    </location>
</feature>
<evidence type="ECO:0000313" key="3">
    <source>
        <dbReference type="Proteomes" id="UP000261420"/>
    </source>
</evidence>
<feature type="region of interest" description="Disordered" evidence="1">
    <location>
        <begin position="228"/>
        <end position="258"/>
    </location>
</feature>
<dbReference type="InterPro" id="IPR019322">
    <property type="entry name" value="TIMM29"/>
</dbReference>
<name>A0A3B4VN90_SERDU</name>
<dbReference type="Proteomes" id="UP000261420">
    <property type="component" value="Unplaced"/>
</dbReference>
<dbReference type="Ensembl" id="ENSSDUT00000033046.1">
    <property type="protein sequence ID" value="ENSSDUP00000032488.1"/>
    <property type="gene ID" value="ENSSDUG00000023341.1"/>
</dbReference>
<dbReference type="RefSeq" id="XP_022595314.1">
    <property type="nucleotide sequence ID" value="XM_022739593.1"/>
</dbReference>
<reference evidence="2" key="2">
    <citation type="submission" date="2025-09" db="UniProtKB">
        <authorList>
            <consortium name="Ensembl"/>
        </authorList>
    </citation>
    <scope>IDENTIFICATION</scope>
</reference>
<sequence>MASLRVATRMFCATAEAAAAPVSKTRWERLKNSKAGVWCRSLVSDYKEACREMVVGAWERPVKASVYMTLLGGAWACFYTKPDRSSFEGALLERSNQLALLSPWIRSANSDGHVQSLVKLRNEGRLRHASLGLLSLVYHSSYDPDATLYEAQCSNLSEPWWEFPRRVLDVGFVGRWWILDSKMQDYDVNADEFKHLPAHMQVTSPPTIQEVERNERLHKESWLPLMVEEEEEEEKETKVVDRMEERISEESQMKPLKD</sequence>
<dbReference type="STRING" id="41447.ENSSDUP00000032488"/>
<protein>
    <submittedName>
        <fullName evidence="2">Translocase of inner mitochondrial membrane 29</fullName>
    </submittedName>
</protein>
<dbReference type="OMA" id="WRLKWKM"/>
<keyword evidence="3" id="KW-1185">Reference proteome</keyword>
<accession>A0A3B4VN90</accession>
<evidence type="ECO:0000313" key="2">
    <source>
        <dbReference type="Ensembl" id="ENSSDUP00000032488.1"/>
    </source>
</evidence>
<dbReference type="Pfam" id="PF10171">
    <property type="entry name" value="Tim29"/>
    <property type="match status" value="1"/>
</dbReference>
<dbReference type="AlphaFoldDB" id="A0A3B4VN90"/>
<dbReference type="KEGG" id="sdu:111217634"/>
<dbReference type="GeneID" id="111217634"/>
<evidence type="ECO:0000256" key="1">
    <source>
        <dbReference type="SAM" id="MobiDB-lite"/>
    </source>
</evidence>